<dbReference type="Gene3D" id="3.40.50.150">
    <property type="entry name" value="Vaccinia Virus protein VP39"/>
    <property type="match status" value="1"/>
</dbReference>
<reference evidence="4 5" key="1">
    <citation type="journal article" date="2013" name="Int. J. Syst. Evol. Microbiol.">
        <title>Hoeflea suaedae sp. nov., an endophytic bacterium isolated from the root of the halophyte Suaeda maritima.</title>
        <authorList>
            <person name="Chung E.J."/>
            <person name="Park J.A."/>
            <person name="Pramanik P."/>
            <person name="Bibi F."/>
            <person name="Jeon C.O."/>
            <person name="Chung Y.R."/>
        </authorList>
    </citation>
    <scope>NUCLEOTIDE SEQUENCE [LARGE SCALE GENOMIC DNA]</scope>
    <source>
        <strain evidence="4 5">YC6898</strain>
    </source>
</reference>
<dbReference type="SUPFAM" id="SSF53335">
    <property type="entry name" value="S-adenosyl-L-methionine-dependent methyltransferases"/>
    <property type="match status" value="1"/>
</dbReference>
<dbReference type="GO" id="GO:0008168">
    <property type="term" value="F:methyltransferase activity"/>
    <property type="evidence" value="ECO:0007669"/>
    <property type="project" value="UniProtKB-KW"/>
</dbReference>
<dbReference type="EMBL" id="SMSI01000002">
    <property type="protein sequence ID" value="TDH35832.1"/>
    <property type="molecule type" value="Genomic_DNA"/>
</dbReference>
<sequence length="224" mass="24886">MSDLLPATEPTATLMDGIYRYQRHIYDVSRHYYLLGRDRMIAELDVPAGGTVLEVGCGTARNLVAIARAYPDAEIYGIDISTEMLKSADATVRKARLQHRVRPVYGDAADLDAHGQFGLRGFDRIVFSYSLSMIPPWRHALASAVDNLAPGGEIHIVDFAGQRDLPAWFGKGLRTWLDKFHVSPRLEVGTELALQSARVGGSARVRSIHRDYAMIGRLKRGPLR</sequence>
<dbReference type="PANTHER" id="PTHR43861">
    <property type="entry name" value="TRANS-ACONITATE 2-METHYLTRANSFERASE-RELATED"/>
    <property type="match status" value="1"/>
</dbReference>
<keyword evidence="5" id="KW-1185">Reference proteome</keyword>
<dbReference type="GO" id="GO:0032259">
    <property type="term" value="P:methylation"/>
    <property type="evidence" value="ECO:0007669"/>
    <property type="project" value="UniProtKB-KW"/>
</dbReference>
<dbReference type="Pfam" id="PF13649">
    <property type="entry name" value="Methyltransf_25"/>
    <property type="match status" value="1"/>
</dbReference>
<dbReference type="OrthoDB" id="5298787at2"/>
<dbReference type="InterPro" id="IPR029063">
    <property type="entry name" value="SAM-dependent_MTases_sf"/>
</dbReference>
<organism evidence="4 5">
    <name type="scientific">Pseudohoeflea suaedae</name>
    <dbReference type="NCBI Taxonomy" id="877384"/>
    <lineage>
        <taxon>Bacteria</taxon>
        <taxon>Pseudomonadati</taxon>
        <taxon>Pseudomonadota</taxon>
        <taxon>Alphaproteobacteria</taxon>
        <taxon>Hyphomicrobiales</taxon>
        <taxon>Rhizobiaceae</taxon>
        <taxon>Pseudohoeflea</taxon>
    </lineage>
</organism>
<proteinExistence type="predicted"/>
<protein>
    <submittedName>
        <fullName evidence="4">Class I SAM-dependent methyltransferase</fullName>
    </submittedName>
</protein>
<evidence type="ECO:0000313" key="4">
    <source>
        <dbReference type="EMBL" id="TDH35832.1"/>
    </source>
</evidence>
<evidence type="ECO:0000313" key="5">
    <source>
        <dbReference type="Proteomes" id="UP000295131"/>
    </source>
</evidence>
<dbReference type="InterPro" id="IPR041698">
    <property type="entry name" value="Methyltransf_25"/>
</dbReference>
<name>A0A4V3A720_9HYPH</name>
<evidence type="ECO:0000259" key="3">
    <source>
        <dbReference type="Pfam" id="PF13649"/>
    </source>
</evidence>
<gene>
    <name evidence="4" type="ORF">E2A64_10935</name>
</gene>
<dbReference type="PANTHER" id="PTHR43861:SF1">
    <property type="entry name" value="TRANS-ACONITATE 2-METHYLTRANSFERASE"/>
    <property type="match status" value="1"/>
</dbReference>
<keyword evidence="1 4" id="KW-0489">Methyltransferase</keyword>
<evidence type="ECO:0000256" key="1">
    <source>
        <dbReference type="ARBA" id="ARBA00022603"/>
    </source>
</evidence>
<dbReference type="AlphaFoldDB" id="A0A4V3A720"/>
<comment type="caution">
    <text evidence="4">The sequence shown here is derived from an EMBL/GenBank/DDBJ whole genome shotgun (WGS) entry which is preliminary data.</text>
</comment>
<dbReference type="RefSeq" id="WP_133284532.1">
    <property type="nucleotide sequence ID" value="NZ_SMSI01000002.1"/>
</dbReference>
<dbReference type="Proteomes" id="UP000295131">
    <property type="component" value="Unassembled WGS sequence"/>
</dbReference>
<dbReference type="CDD" id="cd02440">
    <property type="entry name" value="AdoMet_MTases"/>
    <property type="match status" value="1"/>
</dbReference>
<evidence type="ECO:0000256" key="2">
    <source>
        <dbReference type="ARBA" id="ARBA00022679"/>
    </source>
</evidence>
<accession>A0A4V3A720</accession>
<keyword evidence="2 4" id="KW-0808">Transferase</keyword>
<feature type="domain" description="Methyltransferase" evidence="3">
    <location>
        <begin position="52"/>
        <end position="152"/>
    </location>
</feature>